<evidence type="ECO:0000313" key="2">
    <source>
        <dbReference type="EMBL" id="MDT0346931.1"/>
    </source>
</evidence>
<dbReference type="Proteomes" id="UP001183246">
    <property type="component" value="Unassembled WGS sequence"/>
</dbReference>
<keyword evidence="1" id="KW-1133">Transmembrane helix</keyword>
<organism evidence="2 3">
    <name type="scientific">Streptomyces litchfieldiae</name>
    <dbReference type="NCBI Taxonomy" id="3075543"/>
    <lineage>
        <taxon>Bacteria</taxon>
        <taxon>Bacillati</taxon>
        <taxon>Actinomycetota</taxon>
        <taxon>Actinomycetes</taxon>
        <taxon>Kitasatosporales</taxon>
        <taxon>Streptomycetaceae</taxon>
        <taxon>Streptomyces</taxon>
    </lineage>
</organism>
<feature type="transmembrane region" description="Helical" evidence="1">
    <location>
        <begin position="9"/>
        <end position="30"/>
    </location>
</feature>
<accession>A0ABU2MZ43</accession>
<evidence type="ECO:0000256" key="1">
    <source>
        <dbReference type="SAM" id="Phobius"/>
    </source>
</evidence>
<dbReference type="EMBL" id="JAVREL010000025">
    <property type="protein sequence ID" value="MDT0346931.1"/>
    <property type="molecule type" value="Genomic_DNA"/>
</dbReference>
<comment type="caution">
    <text evidence="2">The sequence shown here is derived from an EMBL/GenBank/DDBJ whole genome shotgun (WGS) entry which is preliminary data.</text>
</comment>
<keyword evidence="3" id="KW-1185">Reference proteome</keyword>
<keyword evidence="1" id="KW-0472">Membrane</keyword>
<dbReference type="RefSeq" id="WP_311708057.1">
    <property type="nucleotide sequence ID" value="NZ_JAVREL010000025.1"/>
</dbReference>
<evidence type="ECO:0000313" key="3">
    <source>
        <dbReference type="Proteomes" id="UP001183246"/>
    </source>
</evidence>
<protein>
    <submittedName>
        <fullName evidence="2">Uncharacterized protein</fullName>
    </submittedName>
</protein>
<keyword evidence="1" id="KW-0812">Transmembrane</keyword>
<feature type="transmembrane region" description="Helical" evidence="1">
    <location>
        <begin position="42"/>
        <end position="64"/>
    </location>
</feature>
<gene>
    <name evidence="2" type="ORF">RM590_30765</name>
</gene>
<name>A0ABU2MZ43_9ACTN</name>
<proteinExistence type="predicted"/>
<sequence>MFWLPVNRFTLLFAGLLITGLGGFLGHYLLFVDSEIPDRNTLLILDTVMTLVGLGCVFGSFLLARRGYRWFE</sequence>
<reference evidence="3" key="1">
    <citation type="submission" date="2023-07" db="EMBL/GenBank/DDBJ databases">
        <title>30 novel species of actinomycetes from the DSMZ collection.</title>
        <authorList>
            <person name="Nouioui I."/>
        </authorList>
    </citation>
    <scope>NUCLEOTIDE SEQUENCE [LARGE SCALE GENOMIC DNA]</scope>
    <source>
        <strain evidence="3">DSM 44938</strain>
    </source>
</reference>